<feature type="transmembrane region" description="Helical" evidence="5">
    <location>
        <begin position="207"/>
        <end position="227"/>
    </location>
</feature>
<feature type="transmembrane region" description="Helical" evidence="5">
    <location>
        <begin position="139"/>
        <end position="171"/>
    </location>
</feature>
<comment type="subcellular location">
    <subcellularLocation>
        <location evidence="1">Membrane</location>
        <topology evidence="1">Multi-pass membrane protein</topology>
    </subcellularLocation>
</comment>
<gene>
    <name evidence="6" type="ORF">GALL_343320</name>
</gene>
<dbReference type="Pfam" id="PF01925">
    <property type="entry name" value="TauE"/>
    <property type="match status" value="1"/>
</dbReference>
<evidence type="ECO:0000256" key="1">
    <source>
        <dbReference type="ARBA" id="ARBA00004141"/>
    </source>
</evidence>
<feature type="transmembrane region" description="Helical" evidence="5">
    <location>
        <begin position="100"/>
        <end position="118"/>
    </location>
</feature>
<keyword evidence="2 5" id="KW-0812">Transmembrane</keyword>
<dbReference type="EMBL" id="MLJW01000666">
    <property type="protein sequence ID" value="OIQ83859.1"/>
    <property type="molecule type" value="Genomic_DNA"/>
</dbReference>
<evidence type="ECO:0000313" key="6">
    <source>
        <dbReference type="EMBL" id="OIQ83859.1"/>
    </source>
</evidence>
<dbReference type="GO" id="GO:0016020">
    <property type="term" value="C:membrane"/>
    <property type="evidence" value="ECO:0007669"/>
    <property type="project" value="UniProtKB-SubCell"/>
</dbReference>
<feature type="transmembrane region" description="Helical" evidence="5">
    <location>
        <begin position="71"/>
        <end position="94"/>
    </location>
</feature>
<evidence type="ECO:0000256" key="4">
    <source>
        <dbReference type="ARBA" id="ARBA00023136"/>
    </source>
</evidence>
<dbReference type="InterPro" id="IPR051598">
    <property type="entry name" value="TSUP/Inactive_protease-like"/>
</dbReference>
<evidence type="ECO:0000256" key="3">
    <source>
        <dbReference type="ARBA" id="ARBA00022989"/>
    </source>
</evidence>
<reference evidence="6" key="1">
    <citation type="submission" date="2016-10" db="EMBL/GenBank/DDBJ databases">
        <title>Sequence of Gallionella enrichment culture.</title>
        <authorList>
            <person name="Poehlein A."/>
            <person name="Muehling M."/>
            <person name="Daniel R."/>
        </authorList>
    </citation>
    <scope>NUCLEOTIDE SEQUENCE</scope>
</reference>
<protein>
    <submittedName>
        <fullName evidence="6">Sulfite exporter TauE/SafE</fullName>
    </submittedName>
</protein>
<evidence type="ECO:0000256" key="2">
    <source>
        <dbReference type="ARBA" id="ARBA00022692"/>
    </source>
</evidence>
<dbReference type="AlphaFoldDB" id="A0A1J5R291"/>
<evidence type="ECO:0000256" key="5">
    <source>
        <dbReference type="SAM" id="Phobius"/>
    </source>
</evidence>
<sequence length="251" mass="25592">MSLIPSLVGLVAGVVIGATGVGAGALMTPVLLQVFGLPLPLAVGTDLWFAGLTKLAGSVAHHRRGQVELGVVVRLLAGSLPAALLTLAALHAGWVSRTGSMGLALGIALLLTAVLLLARNAWLRLAQRLRWSERRRAQLTVLLGVLLGVLVTLSSIGAGAIGAAVLVLLHPQMPARRLVGTDLAHAVPLTLVAGVGHALLGHVDWTLLGALLIGSIPGIWLGARVGAALPERATRIGMSAALLLAGFKLIA</sequence>
<organism evidence="6">
    <name type="scientific">mine drainage metagenome</name>
    <dbReference type="NCBI Taxonomy" id="410659"/>
    <lineage>
        <taxon>unclassified sequences</taxon>
        <taxon>metagenomes</taxon>
        <taxon>ecological metagenomes</taxon>
    </lineage>
</organism>
<name>A0A1J5R291_9ZZZZ</name>
<proteinExistence type="predicted"/>
<dbReference type="PANTHER" id="PTHR43701:SF2">
    <property type="entry name" value="MEMBRANE TRANSPORTER PROTEIN YJNA-RELATED"/>
    <property type="match status" value="1"/>
</dbReference>
<keyword evidence="3 5" id="KW-1133">Transmembrane helix</keyword>
<dbReference type="InterPro" id="IPR002781">
    <property type="entry name" value="TM_pro_TauE-like"/>
</dbReference>
<keyword evidence="4 5" id="KW-0472">Membrane</keyword>
<accession>A0A1J5R291</accession>
<feature type="transmembrane region" description="Helical" evidence="5">
    <location>
        <begin position="7"/>
        <end position="26"/>
    </location>
</feature>
<feature type="transmembrane region" description="Helical" evidence="5">
    <location>
        <begin position="32"/>
        <end position="50"/>
    </location>
</feature>
<dbReference type="PANTHER" id="PTHR43701">
    <property type="entry name" value="MEMBRANE TRANSPORTER PROTEIN MJ0441-RELATED"/>
    <property type="match status" value="1"/>
</dbReference>
<comment type="caution">
    <text evidence="6">The sequence shown here is derived from an EMBL/GenBank/DDBJ whole genome shotgun (WGS) entry which is preliminary data.</text>
</comment>